<dbReference type="Proteomes" id="UP001597158">
    <property type="component" value="Unassembled WGS sequence"/>
</dbReference>
<evidence type="ECO:0000313" key="6">
    <source>
        <dbReference type="Proteomes" id="UP001597158"/>
    </source>
</evidence>
<keyword evidence="6" id="KW-1185">Reference proteome</keyword>
<proteinExistence type="predicted"/>
<dbReference type="Pfam" id="PF00015">
    <property type="entry name" value="MCPsignal"/>
    <property type="match status" value="1"/>
</dbReference>
<dbReference type="InterPro" id="IPR004089">
    <property type="entry name" value="MCPsignal_dom"/>
</dbReference>
<feature type="domain" description="Methyl-accepting transducer" evidence="4">
    <location>
        <begin position="149"/>
        <end position="356"/>
    </location>
</feature>
<keyword evidence="1 2" id="KW-0807">Transducer</keyword>
<keyword evidence="3" id="KW-0472">Membrane</keyword>
<name>A0ABW3WAK4_9RHOO</name>
<dbReference type="EMBL" id="JBHTMC010000003">
    <property type="protein sequence ID" value="MFD1262539.1"/>
    <property type="molecule type" value="Genomic_DNA"/>
</dbReference>
<evidence type="ECO:0000256" key="2">
    <source>
        <dbReference type="PROSITE-ProRule" id="PRU00284"/>
    </source>
</evidence>
<reference evidence="6" key="1">
    <citation type="journal article" date="2019" name="Int. J. Syst. Evol. Microbiol.">
        <title>The Global Catalogue of Microorganisms (GCM) 10K type strain sequencing project: providing services to taxonomists for standard genome sequencing and annotation.</title>
        <authorList>
            <consortium name="The Broad Institute Genomics Platform"/>
            <consortium name="The Broad Institute Genome Sequencing Center for Infectious Disease"/>
            <person name="Wu L."/>
            <person name="Ma J."/>
        </authorList>
    </citation>
    <scope>NUCLEOTIDE SEQUENCE [LARGE SCALE GENOMIC DNA]</scope>
    <source>
        <strain evidence="6">CCUG 48884</strain>
    </source>
</reference>
<dbReference type="PANTHER" id="PTHR32089:SF112">
    <property type="entry name" value="LYSOZYME-LIKE PROTEIN-RELATED"/>
    <property type="match status" value="1"/>
</dbReference>
<dbReference type="SMART" id="SM00283">
    <property type="entry name" value="MA"/>
    <property type="match status" value="1"/>
</dbReference>
<accession>A0ABW3WAK4</accession>
<protein>
    <submittedName>
        <fullName evidence="5">Methyl-accepting chemotaxis protein</fullName>
    </submittedName>
</protein>
<dbReference type="RefSeq" id="WP_277835350.1">
    <property type="nucleotide sequence ID" value="NZ_JARQZE010000023.1"/>
</dbReference>
<feature type="transmembrane region" description="Helical" evidence="3">
    <location>
        <begin position="12"/>
        <end position="29"/>
    </location>
</feature>
<gene>
    <name evidence="5" type="ORF">ACFQ4M_03025</name>
</gene>
<organism evidence="5 6">
    <name type="scientific">Thauera mechernichensis</name>
    <dbReference type="NCBI Taxonomy" id="82788"/>
    <lineage>
        <taxon>Bacteria</taxon>
        <taxon>Pseudomonadati</taxon>
        <taxon>Pseudomonadota</taxon>
        <taxon>Betaproteobacteria</taxon>
        <taxon>Rhodocyclales</taxon>
        <taxon>Zoogloeaceae</taxon>
        <taxon>Thauera</taxon>
    </lineage>
</organism>
<keyword evidence="3" id="KW-1133">Transmembrane helix</keyword>
<evidence type="ECO:0000259" key="4">
    <source>
        <dbReference type="PROSITE" id="PS50111"/>
    </source>
</evidence>
<feature type="transmembrane region" description="Helical" evidence="3">
    <location>
        <begin position="49"/>
        <end position="71"/>
    </location>
</feature>
<evidence type="ECO:0000313" key="5">
    <source>
        <dbReference type="EMBL" id="MFD1262539.1"/>
    </source>
</evidence>
<evidence type="ECO:0000256" key="1">
    <source>
        <dbReference type="ARBA" id="ARBA00023224"/>
    </source>
</evidence>
<sequence length="424" mass="46945">MNSSIFLRRSLVMLGAIALAAGVTVFLFNEWFNASFLPALGIPQPLGNAIGAMLIVFAAYLGVRLVSLAVFRDAAFGQEITLDTLQNNREQASQVCREIAVELRAVPAFSDVLRKQLDSVVQQTEQAAYDIGERLQTIDDVVNRLNTFVTEQSNESSERVHSSESRIANNQKLIRRMQQYIDHRIQEARQDQERVAQVVREARSLESLTKLIKDIAAQTNLLALNAAIEAARAGEAGRGFTVVADEVRKLSTETENAVQSINLGIQSVASTIETQLKEKLAATDLDDERDALGQFAVQLAELGQSYEDILQNQSSAMDTVRQSSNELAAMFMDALASVQFQDVTRQQIEHTAESLSRLDQHLGVLAERLDQSDNPSFSYTPLAEHLEEIYGRYVMEQQRQTHEQVTGKTSSGTVAAANPKIELF</sequence>
<dbReference type="PROSITE" id="PS50111">
    <property type="entry name" value="CHEMOTAXIS_TRANSDUC_2"/>
    <property type="match status" value="1"/>
</dbReference>
<dbReference type="Gene3D" id="1.10.287.950">
    <property type="entry name" value="Methyl-accepting chemotaxis protein"/>
    <property type="match status" value="1"/>
</dbReference>
<comment type="caution">
    <text evidence="5">The sequence shown here is derived from an EMBL/GenBank/DDBJ whole genome shotgun (WGS) entry which is preliminary data.</text>
</comment>
<dbReference type="SUPFAM" id="SSF58104">
    <property type="entry name" value="Methyl-accepting chemotaxis protein (MCP) signaling domain"/>
    <property type="match status" value="1"/>
</dbReference>
<keyword evidence="3" id="KW-0812">Transmembrane</keyword>
<dbReference type="PANTHER" id="PTHR32089">
    <property type="entry name" value="METHYL-ACCEPTING CHEMOTAXIS PROTEIN MCPB"/>
    <property type="match status" value="1"/>
</dbReference>
<evidence type="ECO:0000256" key="3">
    <source>
        <dbReference type="SAM" id="Phobius"/>
    </source>
</evidence>